<dbReference type="GO" id="GO:0006882">
    <property type="term" value="P:intracellular zinc ion homeostasis"/>
    <property type="evidence" value="ECO:0007669"/>
    <property type="project" value="TreeGrafter"/>
</dbReference>
<accession>A0A226C1U6</accession>
<dbReference type="GO" id="GO:0015086">
    <property type="term" value="F:cadmium ion transmembrane transporter activity"/>
    <property type="evidence" value="ECO:0007669"/>
    <property type="project" value="TreeGrafter"/>
</dbReference>
<dbReference type="InterPro" id="IPR058533">
    <property type="entry name" value="Cation_efflux_TM"/>
</dbReference>
<feature type="transmembrane region" description="Helical" evidence="6">
    <location>
        <begin position="12"/>
        <end position="32"/>
    </location>
</feature>
<dbReference type="PANTHER" id="PTHR43840">
    <property type="entry name" value="MITOCHONDRIAL METAL TRANSPORTER 1-RELATED"/>
    <property type="match status" value="1"/>
</dbReference>
<evidence type="ECO:0000313" key="8">
    <source>
        <dbReference type="EMBL" id="OWZ84350.1"/>
    </source>
</evidence>
<protein>
    <submittedName>
        <fullName evidence="8">Cation transporter</fullName>
    </submittedName>
</protein>
<dbReference type="Pfam" id="PF01545">
    <property type="entry name" value="Cation_efflux"/>
    <property type="match status" value="1"/>
</dbReference>
<evidence type="ECO:0000256" key="1">
    <source>
        <dbReference type="ARBA" id="ARBA00004141"/>
    </source>
</evidence>
<dbReference type="AlphaFoldDB" id="A0A226C1U6"/>
<feature type="transmembrane region" description="Helical" evidence="6">
    <location>
        <begin position="80"/>
        <end position="105"/>
    </location>
</feature>
<feature type="transmembrane region" description="Helical" evidence="6">
    <location>
        <begin position="38"/>
        <end position="59"/>
    </location>
</feature>
<dbReference type="Proteomes" id="UP000214588">
    <property type="component" value="Unassembled WGS sequence"/>
</dbReference>
<keyword evidence="9" id="KW-1185">Reference proteome</keyword>
<dbReference type="GO" id="GO:0015093">
    <property type="term" value="F:ferrous iron transmembrane transporter activity"/>
    <property type="evidence" value="ECO:0007669"/>
    <property type="project" value="TreeGrafter"/>
</dbReference>
<comment type="caution">
    <text evidence="8">The sequence shown here is derived from an EMBL/GenBank/DDBJ whole genome shotgun (WGS) entry which is preliminary data.</text>
</comment>
<evidence type="ECO:0000259" key="7">
    <source>
        <dbReference type="Pfam" id="PF01545"/>
    </source>
</evidence>
<feature type="transmembrane region" description="Helical" evidence="6">
    <location>
        <begin position="179"/>
        <end position="199"/>
    </location>
</feature>
<dbReference type="SUPFAM" id="SSF161111">
    <property type="entry name" value="Cation efflux protein transmembrane domain-like"/>
    <property type="match status" value="1"/>
</dbReference>
<evidence type="ECO:0000313" key="9">
    <source>
        <dbReference type="Proteomes" id="UP000214588"/>
    </source>
</evidence>
<dbReference type="RefSeq" id="WP_089022924.1">
    <property type="nucleotide sequence ID" value="NZ_NIQC01000005.1"/>
</dbReference>
<dbReference type="GO" id="GO:0005886">
    <property type="term" value="C:plasma membrane"/>
    <property type="evidence" value="ECO:0007669"/>
    <property type="project" value="TreeGrafter"/>
</dbReference>
<feature type="domain" description="Cation efflux protein transmembrane" evidence="7">
    <location>
        <begin position="12"/>
        <end position="212"/>
    </location>
</feature>
<comment type="subcellular location">
    <subcellularLocation>
        <location evidence="1">Membrane</location>
        <topology evidence="1">Multi-pass membrane protein</topology>
    </subcellularLocation>
</comment>
<feature type="transmembrane region" description="Helical" evidence="6">
    <location>
        <begin position="152"/>
        <end position="173"/>
    </location>
</feature>
<dbReference type="OrthoDB" id="2388015at2"/>
<organism evidence="8 9">
    <name type="scientific">Natranaerobius trueperi</name>
    <dbReference type="NCBI Taxonomy" id="759412"/>
    <lineage>
        <taxon>Bacteria</taxon>
        <taxon>Bacillati</taxon>
        <taxon>Bacillota</taxon>
        <taxon>Clostridia</taxon>
        <taxon>Natranaerobiales</taxon>
        <taxon>Natranaerobiaceae</taxon>
        <taxon>Natranaerobius</taxon>
    </lineage>
</organism>
<reference evidence="8 9" key="1">
    <citation type="submission" date="2017-06" db="EMBL/GenBank/DDBJ databases">
        <title>Draft Genome Sequence of Natranaerobius trueperi halophilic, alkalithermophilic bacteria from soda lakes.</title>
        <authorList>
            <person name="Zhao B."/>
        </authorList>
    </citation>
    <scope>NUCLEOTIDE SEQUENCE [LARGE SCALE GENOMIC DNA]</scope>
    <source>
        <strain evidence="8 9">DSM 18760</strain>
    </source>
</reference>
<gene>
    <name evidence="8" type="ORF">CDO51_03550</name>
</gene>
<proteinExistence type="predicted"/>
<dbReference type="Gene3D" id="1.20.1510.10">
    <property type="entry name" value="Cation efflux protein transmembrane domain"/>
    <property type="match status" value="1"/>
</dbReference>
<evidence type="ECO:0000256" key="6">
    <source>
        <dbReference type="SAM" id="Phobius"/>
    </source>
</evidence>
<evidence type="ECO:0000256" key="5">
    <source>
        <dbReference type="ARBA" id="ARBA00023136"/>
    </source>
</evidence>
<dbReference type="EMBL" id="NIQC01000005">
    <property type="protein sequence ID" value="OWZ84350.1"/>
    <property type="molecule type" value="Genomic_DNA"/>
</dbReference>
<dbReference type="InterPro" id="IPR027469">
    <property type="entry name" value="Cation_efflux_TMD_sf"/>
</dbReference>
<keyword evidence="2" id="KW-0813">Transport</keyword>
<keyword evidence="3 6" id="KW-0812">Transmembrane</keyword>
<evidence type="ECO:0000256" key="3">
    <source>
        <dbReference type="ARBA" id="ARBA00022692"/>
    </source>
</evidence>
<name>A0A226C1U6_9FIRM</name>
<dbReference type="InterPro" id="IPR050291">
    <property type="entry name" value="CDF_Transporter"/>
</dbReference>
<evidence type="ECO:0000256" key="4">
    <source>
        <dbReference type="ARBA" id="ARBA00022989"/>
    </source>
</evidence>
<evidence type="ECO:0000256" key="2">
    <source>
        <dbReference type="ARBA" id="ARBA00022448"/>
    </source>
</evidence>
<dbReference type="PANTHER" id="PTHR43840:SF15">
    <property type="entry name" value="MITOCHONDRIAL METAL TRANSPORTER 1-RELATED"/>
    <property type="match status" value="1"/>
</dbReference>
<keyword evidence="5 6" id="KW-0472">Membrane</keyword>
<feature type="transmembrane region" description="Helical" evidence="6">
    <location>
        <begin position="111"/>
        <end position="131"/>
    </location>
</feature>
<sequence length="305" mass="34578">MGYDIKLERRFIKVSIYVTIAFAILSFLLGIMLRSQVILFDGLYSLICIGLSSLSIITSKFMSESDINRFPFGKFIVEPLVVIIEYSVIILLVIGSLVTAILALFQGGRDMVVGAGLVYTFIGTLGCYFMYRYMSIKGYKLNSGFITVEANQWYMDTLVSTGVLIGFLIAALFQQIPLLYSFVPYVDPIMVILVSIYFLKVPLQKIKNAIREVLAMPPENELQDNIKSVIRSIETDYQINESYLRLSKIGRTLRIEINFVVTEDSEVKTISDQDKIREELSNKLGQIDYRLCLTVMFTSNSKWAG</sequence>
<dbReference type="GO" id="GO:0015341">
    <property type="term" value="F:zinc efflux antiporter activity"/>
    <property type="evidence" value="ECO:0007669"/>
    <property type="project" value="TreeGrafter"/>
</dbReference>
<keyword evidence="4 6" id="KW-1133">Transmembrane helix</keyword>